<sequence>MADAGTHPLDSFSSCELSDALIKLGVLHGGHIPDIVCQLSGDDVSVRGPAYTVQMVKASDTKSPKLEAHFVDTIVEGSVVVIQAPRELHNAVWGGLMTAGAQSRGAKGVIISGRCRDIRESAAAGFPVFARGRSTLGQGGFTRASAVQVPLAISTNSAAGPPLFPLPQGLREVVVRPGDYVVADCDGVVCVPADLFEELAAVAAKGREVDEKCLEDIRKGLGVQDSFKKYRGK</sequence>
<keyword evidence="1" id="KW-0460">Magnesium</keyword>
<dbReference type="OrthoDB" id="1476984at2759"/>
<comment type="cofactor">
    <cofactor evidence="1">
        <name>Mg(2+)</name>
        <dbReference type="ChEBI" id="CHEBI:18420"/>
    </cofactor>
</comment>
<dbReference type="InterPro" id="IPR005493">
    <property type="entry name" value="RraA/RraA-like"/>
</dbReference>
<feature type="binding site" evidence="1">
    <location>
        <position position="116"/>
    </location>
    <ligand>
        <name>substrate</name>
    </ligand>
</feature>
<keyword evidence="3" id="KW-1185">Reference proteome</keyword>
<dbReference type="Pfam" id="PF03737">
    <property type="entry name" value="RraA-like"/>
    <property type="match status" value="1"/>
</dbReference>
<accession>A0A0H2SBL2</accession>
<dbReference type="STRING" id="27342.A0A0H2SBL2"/>
<dbReference type="CDD" id="cd16841">
    <property type="entry name" value="RraA_family"/>
    <property type="match status" value="1"/>
</dbReference>
<evidence type="ECO:0000256" key="1">
    <source>
        <dbReference type="PIRSR" id="PIRSR605493-1"/>
    </source>
</evidence>
<dbReference type="PANTHER" id="PTHR33254:SF4">
    <property type="entry name" value="4-HYDROXY-4-METHYL-2-OXOGLUTARATE ALDOLASE 3-RELATED"/>
    <property type="match status" value="1"/>
</dbReference>
<evidence type="ECO:0000313" key="3">
    <source>
        <dbReference type="Proteomes" id="UP000053477"/>
    </source>
</evidence>
<dbReference type="InParanoid" id="A0A0H2SBL2"/>
<feature type="binding site" evidence="1">
    <location>
        <position position="117"/>
    </location>
    <ligand>
        <name>Mg(2+)</name>
        <dbReference type="ChEBI" id="CHEBI:18420"/>
    </ligand>
</feature>
<dbReference type="GO" id="GO:0008948">
    <property type="term" value="F:oxaloacetate decarboxylase activity"/>
    <property type="evidence" value="ECO:0007669"/>
    <property type="project" value="TreeGrafter"/>
</dbReference>
<dbReference type="Proteomes" id="UP000053477">
    <property type="component" value="Unassembled WGS sequence"/>
</dbReference>
<dbReference type="Gene3D" id="3.50.30.40">
    <property type="entry name" value="Ribonuclease E inhibitor RraA/RraA-like"/>
    <property type="match status" value="1"/>
</dbReference>
<evidence type="ECO:0000313" key="2">
    <source>
        <dbReference type="EMBL" id="KLO14291.1"/>
    </source>
</evidence>
<name>A0A0H2SBL2_9AGAM</name>
<keyword evidence="1" id="KW-0479">Metal-binding</keyword>
<dbReference type="SUPFAM" id="SSF89562">
    <property type="entry name" value="RraA-like"/>
    <property type="match status" value="1"/>
</dbReference>
<reference evidence="2 3" key="1">
    <citation type="submission" date="2015-04" db="EMBL/GenBank/DDBJ databases">
        <title>Complete genome sequence of Schizopora paradoxa KUC8140, a cosmopolitan wood degrader in East Asia.</title>
        <authorList>
            <consortium name="DOE Joint Genome Institute"/>
            <person name="Min B."/>
            <person name="Park H."/>
            <person name="Jang Y."/>
            <person name="Kim J.-J."/>
            <person name="Kim K.H."/>
            <person name="Pangilinan J."/>
            <person name="Lipzen A."/>
            <person name="Riley R."/>
            <person name="Grigoriev I.V."/>
            <person name="Spatafora J.W."/>
            <person name="Choi I.-G."/>
        </authorList>
    </citation>
    <scope>NUCLEOTIDE SEQUENCE [LARGE SCALE GENOMIC DNA]</scope>
    <source>
        <strain evidence="2 3">KUC8140</strain>
    </source>
</reference>
<dbReference type="GO" id="GO:0047443">
    <property type="term" value="F:4-hydroxy-4-methyl-2-oxoglutarate aldolase activity"/>
    <property type="evidence" value="ECO:0007669"/>
    <property type="project" value="TreeGrafter"/>
</dbReference>
<organism evidence="2 3">
    <name type="scientific">Schizopora paradoxa</name>
    <dbReference type="NCBI Taxonomy" id="27342"/>
    <lineage>
        <taxon>Eukaryota</taxon>
        <taxon>Fungi</taxon>
        <taxon>Dikarya</taxon>
        <taxon>Basidiomycota</taxon>
        <taxon>Agaricomycotina</taxon>
        <taxon>Agaricomycetes</taxon>
        <taxon>Hymenochaetales</taxon>
        <taxon>Schizoporaceae</taxon>
        <taxon>Schizopora</taxon>
    </lineage>
</organism>
<dbReference type="EMBL" id="KQ085946">
    <property type="protein sequence ID" value="KLO14291.1"/>
    <property type="molecule type" value="Genomic_DNA"/>
</dbReference>
<dbReference type="InterPro" id="IPR036704">
    <property type="entry name" value="RraA/RraA-like_sf"/>
</dbReference>
<dbReference type="PANTHER" id="PTHR33254">
    <property type="entry name" value="4-HYDROXY-4-METHYL-2-OXOGLUTARATE ALDOLASE 3-RELATED"/>
    <property type="match status" value="1"/>
</dbReference>
<feature type="binding site" evidence="1">
    <location>
        <begin position="94"/>
        <end position="97"/>
    </location>
    <ligand>
        <name>substrate</name>
    </ligand>
</feature>
<proteinExistence type="predicted"/>
<dbReference type="GO" id="GO:0046872">
    <property type="term" value="F:metal ion binding"/>
    <property type="evidence" value="ECO:0007669"/>
    <property type="project" value="UniProtKB-KW"/>
</dbReference>
<dbReference type="AlphaFoldDB" id="A0A0H2SBL2"/>
<gene>
    <name evidence="2" type="ORF">SCHPADRAFT_914961</name>
</gene>
<protein>
    <submittedName>
        <fullName evidence="2">RraA-like protein</fullName>
    </submittedName>
</protein>